<keyword evidence="4" id="KW-1185">Reference proteome</keyword>
<dbReference type="Gene3D" id="3.40.50.1820">
    <property type="entry name" value="alpha/beta hydrolase"/>
    <property type="match status" value="1"/>
</dbReference>
<protein>
    <recommendedName>
        <fullName evidence="6">Alpha/beta-hydrolase</fullName>
    </recommendedName>
</protein>
<dbReference type="PANTHER" id="PTHR37574:SF1">
    <property type="entry name" value="LIPASE B"/>
    <property type="match status" value="1"/>
</dbReference>
<sequence length="452" mass="49209">MMHNMDLKFISLAFISLFYVYGSPIELHSNSINTLSTVLNDIIQGNVANIQTADQILNALLLAIGNTLSPPSTREQIIDAAANASNAKTNSSPPNLIEYAVNLLILGIDPNNVHTNIASLTTFNSMTNNNPHLLNVIKAEDPQFSADENILRAAMYFPTTFNILNSSDIPAIIMIPATAIPGGQSWASNYAKKFAEEKIANPMWLNIPSFTLQDAQISAEYVAYAINYVSQYTGNGNVSVIAWSQGTVNTQWALKYFRSTRKIVSDFIAISPDFRGTVLAEVLCPKFPRLPCAPSILQQIDSSTFIKVLRQNGGDSEIVPTTTVYSATDEVVQPQSGPQASGLLLNASNNLIQDICPLQPAGLIYTHEGMLYNPLGYALAVDALTHEGHADVNRMLRQNPAICLLLTTPGLTVEDVLIAETTIITFALNIITYSPKQFNEPSIKKYALSNAN</sequence>
<evidence type="ECO:0000313" key="2">
    <source>
        <dbReference type="EMBL" id="CAF1120498.1"/>
    </source>
</evidence>
<keyword evidence="1" id="KW-0732">Signal</keyword>
<evidence type="ECO:0008006" key="6">
    <source>
        <dbReference type="Google" id="ProtNLM"/>
    </source>
</evidence>
<reference evidence="3" key="1">
    <citation type="submission" date="2021-02" db="EMBL/GenBank/DDBJ databases">
        <authorList>
            <person name="Nowell W R."/>
        </authorList>
    </citation>
    <scope>NUCLEOTIDE SEQUENCE</scope>
</reference>
<evidence type="ECO:0000313" key="4">
    <source>
        <dbReference type="Proteomes" id="UP000663828"/>
    </source>
</evidence>
<dbReference type="PANTHER" id="PTHR37574">
    <property type="entry name" value="LIPASE B"/>
    <property type="match status" value="1"/>
</dbReference>
<dbReference type="EMBL" id="CAJNOR010001317">
    <property type="protein sequence ID" value="CAF1120498.1"/>
    <property type="molecule type" value="Genomic_DNA"/>
</dbReference>
<dbReference type="InterPro" id="IPR029058">
    <property type="entry name" value="AB_hydrolase_fold"/>
</dbReference>
<dbReference type="SUPFAM" id="SSF53474">
    <property type="entry name" value="alpha/beta-Hydrolases"/>
    <property type="match status" value="1"/>
</dbReference>
<dbReference type="AlphaFoldDB" id="A0A814XHV8"/>
<gene>
    <name evidence="3" type="ORF">EDS130_LOCUS26146</name>
    <name evidence="2" type="ORF">XAT740_LOCUS19356</name>
</gene>
<feature type="signal peptide" evidence="1">
    <location>
        <begin position="1"/>
        <end position="22"/>
    </location>
</feature>
<accession>A0A814XHV8</accession>
<dbReference type="OrthoDB" id="4605274at2759"/>
<dbReference type="InterPro" id="IPR053228">
    <property type="entry name" value="Stereospecific_Lipase"/>
</dbReference>
<dbReference type="EMBL" id="CAJNOJ010000157">
    <property type="protein sequence ID" value="CAF1215990.1"/>
    <property type="molecule type" value="Genomic_DNA"/>
</dbReference>
<feature type="chain" id="PRO_5036226424" description="Alpha/beta-hydrolase" evidence="1">
    <location>
        <begin position="23"/>
        <end position="452"/>
    </location>
</feature>
<proteinExistence type="predicted"/>
<dbReference type="Proteomes" id="UP000663828">
    <property type="component" value="Unassembled WGS sequence"/>
</dbReference>
<name>A0A814XHV8_ADIRI</name>
<evidence type="ECO:0000256" key="1">
    <source>
        <dbReference type="SAM" id="SignalP"/>
    </source>
</evidence>
<comment type="caution">
    <text evidence="3">The sequence shown here is derived from an EMBL/GenBank/DDBJ whole genome shotgun (WGS) entry which is preliminary data.</text>
</comment>
<dbReference type="Proteomes" id="UP000663852">
    <property type="component" value="Unassembled WGS sequence"/>
</dbReference>
<organism evidence="3 5">
    <name type="scientific">Adineta ricciae</name>
    <name type="common">Rotifer</name>
    <dbReference type="NCBI Taxonomy" id="249248"/>
    <lineage>
        <taxon>Eukaryota</taxon>
        <taxon>Metazoa</taxon>
        <taxon>Spiralia</taxon>
        <taxon>Gnathifera</taxon>
        <taxon>Rotifera</taxon>
        <taxon>Eurotatoria</taxon>
        <taxon>Bdelloidea</taxon>
        <taxon>Adinetida</taxon>
        <taxon>Adinetidae</taxon>
        <taxon>Adineta</taxon>
    </lineage>
</organism>
<evidence type="ECO:0000313" key="5">
    <source>
        <dbReference type="Proteomes" id="UP000663852"/>
    </source>
</evidence>
<evidence type="ECO:0000313" key="3">
    <source>
        <dbReference type="EMBL" id="CAF1215990.1"/>
    </source>
</evidence>